<evidence type="ECO:0000256" key="5">
    <source>
        <dbReference type="ARBA" id="ARBA00022729"/>
    </source>
</evidence>
<comment type="subcellular location">
    <subcellularLocation>
        <location evidence="1">Cell outer membrane</location>
        <topology evidence="1">Multi-pass membrane protein</topology>
    </subcellularLocation>
</comment>
<keyword evidence="3" id="KW-1134">Transmembrane beta strand</keyword>
<dbReference type="Pfam" id="PF13715">
    <property type="entry name" value="CarbopepD_reg_2"/>
    <property type="match status" value="1"/>
</dbReference>
<dbReference type="AlphaFoldDB" id="A0A1H9NIX7"/>
<dbReference type="GO" id="GO:0015344">
    <property type="term" value="F:siderophore uptake transmembrane transporter activity"/>
    <property type="evidence" value="ECO:0007669"/>
    <property type="project" value="TreeGrafter"/>
</dbReference>
<dbReference type="RefSeq" id="WP_090173031.1">
    <property type="nucleotide sequence ID" value="NZ_FOFB01000037.1"/>
</dbReference>
<dbReference type="Pfam" id="PF07715">
    <property type="entry name" value="Plug"/>
    <property type="match status" value="1"/>
</dbReference>
<dbReference type="InterPro" id="IPR037066">
    <property type="entry name" value="Plug_dom_sf"/>
</dbReference>
<keyword evidence="7 10" id="KW-0472">Membrane</keyword>
<feature type="domain" description="TonB-dependent receptor-like beta-barrel" evidence="11">
    <location>
        <begin position="312"/>
        <end position="767"/>
    </location>
</feature>
<dbReference type="Gene3D" id="2.60.40.1120">
    <property type="entry name" value="Carboxypeptidase-like, regulatory domain"/>
    <property type="match status" value="1"/>
</dbReference>
<dbReference type="InterPro" id="IPR008969">
    <property type="entry name" value="CarboxyPept-like_regulatory"/>
</dbReference>
<keyword evidence="2" id="KW-0813">Transport</keyword>
<evidence type="ECO:0000313" key="14">
    <source>
        <dbReference type="Proteomes" id="UP000199021"/>
    </source>
</evidence>
<dbReference type="OrthoDB" id="9804995at2"/>
<keyword evidence="5" id="KW-0732">Signal</keyword>
<dbReference type="InterPro" id="IPR000531">
    <property type="entry name" value="Beta-barrel_TonB"/>
</dbReference>
<protein>
    <submittedName>
        <fullName evidence="13">Outer membrane receptor proteins, mostly Fe transport</fullName>
    </submittedName>
</protein>
<proteinExistence type="inferred from homology"/>
<gene>
    <name evidence="13" type="ORF">SAMN05444359_13715</name>
</gene>
<evidence type="ECO:0000259" key="12">
    <source>
        <dbReference type="Pfam" id="PF07715"/>
    </source>
</evidence>
<evidence type="ECO:0000259" key="11">
    <source>
        <dbReference type="Pfam" id="PF00593"/>
    </source>
</evidence>
<name>A0A1H9NIX7_9BACT</name>
<dbReference type="Pfam" id="PF00593">
    <property type="entry name" value="TonB_dep_Rec_b-barrel"/>
    <property type="match status" value="1"/>
</dbReference>
<dbReference type="GO" id="GO:0009279">
    <property type="term" value="C:cell outer membrane"/>
    <property type="evidence" value="ECO:0007669"/>
    <property type="project" value="UniProtKB-SubCell"/>
</dbReference>
<dbReference type="InParanoid" id="A0A1H9NIX7"/>
<keyword evidence="4" id="KW-0812">Transmembrane</keyword>
<evidence type="ECO:0000256" key="8">
    <source>
        <dbReference type="ARBA" id="ARBA00023170"/>
    </source>
</evidence>
<dbReference type="Proteomes" id="UP000199021">
    <property type="component" value="Unassembled WGS sequence"/>
</dbReference>
<evidence type="ECO:0000313" key="13">
    <source>
        <dbReference type="EMBL" id="SER35615.1"/>
    </source>
</evidence>
<dbReference type="SUPFAM" id="SSF49464">
    <property type="entry name" value="Carboxypeptidase regulatory domain-like"/>
    <property type="match status" value="1"/>
</dbReference>
<evidence type="ECO:0000256" key="7">
    <source>
        <dbReference type="ARBA" id="ARBA00023136"/>
    </source>
</evidence>
<comment type="similarity">
    <text evidence="10">Belongs to the TonB-dependent receptor family.</text>
</comment>
<feature type="domain" description="TonB-dependent receptor plug" evidence="12">
    <location>
        <begin position="139"/>
        <end position="245"/>
    </location>
</feature>
<evidence type="ECO:0000256" key="3">
    <source>
        <dbReference type="ARBA" id="ARBA00022452"/>
    </source>
</evidence>
<accession>A0A1H9NIX7</accession>
<dbReference type="PANTHER" id="PTHR30069:SF29">
    <property type="entry name" value="HEMOGLOBIN AND HEMOGLOBIN-HAPTOGLOBIN-BINDING PROTEIN 1-RELATED"/>
    <property type="match status" value="1"/>
</dbReference>
<dbReference type="InterPro" id="IPR036942">
    <property type="entry name" value="Beta-barrel_TonB_sf"/>
</dbReference>
<sequence>MPQPYPIHRANLISKLILVLVLLLALSIALSAQTIKGQLIDGQSEMPLIGATVELVSVEPRRGATTDLDGYFSLADIPPGRHTLRMSYLGYESRNLPNVLVTTGKETILNLSLEESIARLDAVTVTAKTKPGEAINEMATVSSQTFTAESVNRFAGGRADVSRMASNLAGVATSDDSRNDIVIRGNSPAGLLWQLEGIPIPNPNHFSTLGTTGGPVSALNPNMLGNSDFATSAFAAEYGNAIGGVFDLNLRKGNRDRYEFMAQLGTFSGLEAMAEGPLNDNGGSFVVSFRNSFVGFAEAIGIPIGTNATPDYRDLTFNVDFGNSKAGKFSLFGIGGTSNIDFLGTETDSTDLFANPGENAYADSYFGVLGLRHNLITGDDTYIRTVISGSIQGGDFRVNELNDLGEDDLLTTKVDDETTRYSLKTYLNSKINKRLTVRTGVQLESIGLVTTVDDRDGSPDLDGDGVRDLLRLRDFDGAFGLYQAFGQLRYRLGEKATVNAGLHAQYFSLSDAFALEPRLGLRYQASQKLTLTAGYGRHNQTPALPVFFFRDLTTGSPDANQNLGFLTADHYVVGGDLAFAPNWRLKTEVYYQNLSNIPVDNFSSSFSILNAGADFVFPERGSLVNDGTGTNYGVELTLEHYFANNWYLLFTGSLFESKYSGSDGVERNTAFNNNYVANLLAGREWAFGKQQQHRFTINLKVTGSGGRYYSPVDLEASRELQTDVRDESLAFTERYTDYFRTDLKFGVQLNSATRKFSQSFFIDFQNLTNRENIFQERFNPVTGEVNTVLQSGFFPDFQYRVQF</sequence>
<dbReference type="EMBL" id="FOFB01000037">
    <property type="protein sequence ID" value="SER35615.1"/>
    <property type="molecule type" value="Genomic_DNA"/>
</dbReference>
<dbReference type="InterPro" id="IPR012910">
    <property type="entry name" value="Plug_dom"/>
</dbReference>
<evidence type="ECO:0000256" key="6">
    <source>
        <dbReference type="ARBA" id="ARBA00023077"/>
    </source>
</evidence>
<dbReference type="STRING" id="478744.SAMN05444359_13715"/>
<evidence type="ECO:0000256" key="2">
    <source>
        <dbReference type="ARBA" id="ARBA00022448"/>
    </source>
</evidence>
<dbReference type="Gene3D" id="2.40.170.20">
    <property type="entry name" value="TonB-dependent receptor, beta-barrel domain"/>
    <property type="match status" value="1"/>
</dbReference>
<evidence type="ECO:0000256" key="4">
    <source>
        <dbReference type="ARBA" id="ARBA00022692"/>
    </source>
</evidence>
<keyword evidence="9" id="KW-0998">Cell outer membrane</keyword>
<evidence type="ECO:0000256" key="10">
    <source>
        <dbReference type="RuleBase" id="RU003357"/>
    </source>
</evidence>
<evidence type="ECO:0000256" key="9">
    <source>
        <dbReference type="ARBA" id="ARBA00023237"/>
    </source>
</evidence>
<keyword evidence="8 13" id="KW-0675">Receptor</keyword>
<evidence type="ECO:0000256" key="1">
    <source>
        <dbReference type="ARBA" id="ARBA00004571"/>
    </source>
</evidence>
<organism evidence="13 14">
    <name type="scientific">Neolewinella agarilytica</name>
    <dbReference type="NCBI Taxonomy" id="478744"/>
    <lineage>
        <taxon>Bacteria</taxon>
        <taxon>Pseudomonadati</taxon>
        <taxon>Bacteroidota</taxon>
        <taxon>Saprospiria</taxon>
        <taxon>Saprospirales</taxon>
        <taxon>Lewinellaceae</taxon>
        <taxon>Neolewinella</taxon>
    </lineage>
</organism>
<keyword evidence="6 10" id="KW-0798">TonB box</keyword>
<dbReference type="PANTHER" id="PTHR30069">
    <property type="entry name" value="TONB-DEPENDENT OUTER MEMBRANE RECEPTOR"/>
    <property type="match status" value="1"/>
</dbReference>
<dbReference type="Gene3D" id="2.170.130.10">
    <property type="entry name" value="TonB-dependent receptor, plug domain"/>
    <property type="match status" value="1"/>
</dbReference>
<reference evidence="14" key="1">
    <citation type="submission" date="2016-10" db="EMBL/GenBank/DDBJ databases">
        <authorList>
            <person name="Varghese N."/>
            <person name="Submissions S."/>
        </authorList>
    </citation>
    <scope>NUCLEOTIDE SEQUENCE [LARGE SCALE GENOMIC DNA]</scope>
    <source>
        <strain evidence="14">DSM 24740</strain>
    </source>
</reference>
<dbReference type="GO" id="GO:0044718">
    <property type="term" value="P:siderophore transmembrane transport"/>
    <property type="evidence" value="ECO:0007669"/>
    <property type="project" value="TreeGrafter"/>
</dbReference>
<dbReference type="InterPro" id="IPR039426">
    <property type="entry name" value="TonB-dep_rcpt-like"/>
</dbReference>
<keyword evidence="14" id="KW-1185">Reference proteome</keyword>
<dbReference type="SUPFAM" id="SSF56935">
    <property type="entry name" value="Porins"/>
    <property type="match status" value="1"/>
</dbReference>